<feature type="domain" description="ERAP1-like C-terminal" evidence="10">
    <location>
        <begin position="527"/>
        <end position="670"/>
    </location>
</feature>
<evidence type="ECO:0000259" key="9">
    <source>
        <dbReference type="Pfam" id="PF01433"/>
    </source>
</evidence>
<sequence>MACSKRGLLPALLKPILYEICLEPRFDADSFHGTTSIYCDVVTRTSTIKLHCKFIDVSAATVEYQGTTLAVDLESIRYDETDETVEFVVGEDLCPSETIKIILTYTGKFKGDLEGLYRPSYTANETEYCIATTNLEPTYARQVFPCFDEPHMKAKFRMSAIVDQSFLCVSNMPTKHTFLLPQSKKLVVFESTPQMSTYLVALMTGPLSQVQFASRVPLSVICPMGCEGEATFALDLAAKGLKLFEDWFKIPYPLPKLDLGAVADFSAGAMENWGLILFRKNSLLLDPEDSSLEKKQEVAENVLHELAHMWFGNLVTMKYWDGLWLKEGFATLMSWLATDEIFPSWHVWDKYTAGSLQAALELDSLKGSHPVEMEIQDATEAKQVFDDISYKKGCSVLMMISSELGPSSFLAGTKLYLQRHAYGNTTSEDLWSSIEEVTADSVREKMHIWTKQPGYPVITVTEVTEDEPERVVGLRIRQDRFLSTHGGESQVSDNVYALRLGVRSESGIETVDVMDKEITIRTSSSSFLKVNADHTAFCRVSYSTSHLRKLLQAAADHRLTLRDCIGLSCDLRALVGAGVNKTSELMDLSLGLRPRKEYLVWEMIDRNLRGVQSAFKFREASVTNALRNAVADIIGAKCHELGWEMSDSDSDDMVSFKASMFSTAGLAGDEK</sequence>
<gene>
    <name evidence="12" type="ORF">Daus18300_004144</name>
</gene>
<organism evidence="12 13">
    <name type="scientific">Diaporthe australafricana</name>
    <dbReference type="NCBI Taxonomy" id="127596"/>
    <lineage>
        <taxon>Eukaryota</taxon>
        <taxon>Fungi</taxon>
        <taxon>Dikarya</taxon>
        <taxon>Ascomycota</taxon>
        <taxon>Pezizomycotina</taxon>
        <taxon>Sordariomycetes</taxon>
        <taxon>Sordariomycetidae</taxon>
        <taxon>Diaporthales</taxon>
        <taxon>Diaporthaceae</taxon>
        <taxon>Diaporthe</taxon>
    </lineage>
</organism>
<evidence type="ECO:0008006" key="14">
    <source>
        <dbReference type="Google" id="ProtNLM"/>
    </source>
</evidence>
<dbReference type="SUPFAM" id="SSF63737">
    <property type="entry name" value="Leukotriene A4 hydrolase N-terminal domain"/>
    <property type="match status" value="1"/>
</dbReference>
<evidence type="ECO:0000256" key="5">
    <source>
        <dbReference type="ARBA" id="ARBA00022723"/>
    </source>
</evidence>
<evidence type="ECO:0000256" key="1">
    <source>
        <dbReference type="ARBA" id="ARBA00001947"/>
    </source>
</evidence>
<dbReference type="InterPro" id="IPR001930">
    <property type="entry name" value="Peptidase_M1"/>
</dbReference>
<dbReference type="InterPro" id="IPR042097">
    <property type="entry name" value="Aminopeptidase_N-like_N_sf"/>
</dbReference>
<dbReference type="SUPFAM" id="SSF55486">
    <property type="entry name" value="Metalloproteases ('zincins'), catalytic domain"/>
    <property type="match status" value="1"/>
</dbReference>
<accession>A0ABR3XAL7</accession>
<evidence type="ECO:0000313" key="13">
    <source>
        <dbReference type="Proteomes" id="UP001583177"/>
    </source>
</evidence>
<evidence type="ECO:0000259" key="11">
    <source>
        <dbReference type="Pfam" id="PF17900"/>
    </source>
</evidence>
<dbReference type="CDD" id="cd09601">
    <property type="entry name" value="M1_APN-Q_like"/>
    <property type="match status" value="1"/>
</dbReference>
<reference evidence="12 13" key="1">
    <citation type="journal article" date="2024" name="IMA Fungus">
        <title>IMA Genome - F19 : A genome assembly and annotation guide to empower mycologists, including annotated draft genome sequences of Ceratocystis pirilliformis, Diaporthe australafricana, Fusarium ophioides, Paecilomyces lecythidis, and Sporothrix stenoceras.</title>
        <authorList>
            <person name="Aylward J."/>
            <person name="Wilson A.M."/>
            <person name="Visagie C.M."/>
            <person name="Spraker J."/>
            <person name="Barnes I."/>
            <person name="Buitendag C."/>
            <person name="Ceriani C."/>
            <person name="Del Mar Angel L."/>
            <person name="du Plessis D."/>
            <person name="Fuchs T."/>
            <person name="Gasser K."/>
            <person name="Kramer D."/>
            <person name="Li W."/>
            <person name="Munsamy K."/>
            <person name="Piso A."/>
            <person name="Price J.L."/>
            <person name="Sonnekus B."/>
            <person name="Thomas C."/>
            <person name="van der Nest A."/>
            <person name="van Dijk A."/>
            <person name="van Heerden A."/>
            <person name="van Vuuren N."/>
            <person name="Yilmaz N."/>
            <person name="Duong T.A."/>
            <person name="van der Merwe N.A."/>
            <person name="Wingfield M.J."/>
            <person name="Wingfield B.D."/>
        </authorList>
    </citation>
    <scope>NUCLEOTIDE SEQUENCE [LARGE SCALE GENOMIC DNA]</scope>
    <source>
        <strain evidence="12 13">CMW 18300</strain>
    </source>
</reference>
<dbReference type="PANTHER" id="PTHR11533">
    <property type="entry name" value="PROTEASE M1 ZINC METALLOPROTEASE"/>
    <property type="match status" value="1"/>
</dbReference>
<evidence type="ECO:0000256" key="4">
    <source>
        <dbReference type="ARBA" id="ARBA00022670"/>
    </source>
</evidence>
<keyword evidence="6" id="KW-0378">Hydrolase</keyword>
<dbReference type="InterPro" id="IPR014782">
    <property type="entry name" value="Peptidase_M1_dom"/>
</dbReference>
<dbReference type="Pfam" id="PF01433">
    <property type="entry name" value="Peptidase_M1"/>
    <property type="match status" value="1"/>
</dbReference>
<evidence type="ECO:0000256" key="6">
    <source>
        <dbReference type="ARBA" id="ARBA00022801"/>
    </source>
</evidence>
<dbReference type="Pfam" id="PF11838">
    <property type="entry name" value="ERAP1_C"/>
    <property type="match status" value="1"/>
</dbReference>
<evidence type="ECO:0000256" key="3">
    <source>
        <dbReference type="ARBA" id="ARBA00022438"/>
    </source>
</evidence>
<evidence type="ECO:0000313" key="12">
    <source>
        <dbReference type="EMBL" id="KAL1873003.1"/>
    </source>
</evidence>
<keyword evidence="7" id="KW-0862">Zinc</keyword>
<dbReference type="Gene3D" id="2.60.40.1910">
    <property type="match status" value="1"/>
</dbReference>
<protein>
    <recommendedName>
        <fullName evidence="14">Aminopeptidase</fullName>
    </recommendedName>
</protein>
<dbReference type="InterPro" id="IPR024571">
    <property type="entry name" value="ERAP1-like_C_dom"/>
</dbReference>
<feature type="domain" description="Peptidase M1 membrane alanine aminopeptidase" evidence="9">
    <location>
        <begin position="232"/>
        <end position="449"/>
    </location>
</feature>
<dbReference type="Proteomes" id="UP001583177">
    <property type="component" value="Unassembled WGS sequence"/>
</dbReference>
<dbReference type="Gene3D" id="1.25.50.20">
    <property type="match status" value="1"/>
</dbReference>
<evidence type="ECO:0000259" key="10">
    <source>
        <dbReference type="Pfam" id="PF11838"/>
    </source>
</evidence>
<dbReference type="InterPro" id="IPR045357">
    <property type="entry name" value="Aminopeptidase_N-like_N"/>
</dbReference>
<dbReference type="PANTHER" id="PTHR11533:SF174">
    <property type="entry name" value="PUROMYCIN-SENSITIVE AMINOPEPTIDASE-RELATED"/>
    <property type="match status" value="1"/>
</dbReference>
<comment type="similarity">
    <text evidence="2">Belongs to the peptidase M1 family.</text>
</comment>
<dbReference type="InterPro" id="IPR050344">
    <property type="entry name" value="Peptidase_M1_aminopeptidases"/>
</dbReference>
<keyword evidence="4" id="KW-0645">Protease</keyword>
<comment type="caution">
    <text evidence="12">The sequence shown here is derived from an EMBL/GenBank/DDBJ whole genome shotgun (WGS) entry which is preliminary data.</text>
</comment>
<keyword evidence="8" id="KW-0482">Metalloprotease</keyword>
<feature type="domain" description="Aminopeptidase N-like N-terminal" evidence="11">
    <location>
        <begin position="14"/>
        <end position="199"/>
    </location>
</feature>
<keyword evidence="3" id="KW-0031">Aminopeptidase</keyword>
<dbReference type="InterPro" id="IPR034016">
    <property type="entry name" value="M1_APN-typ"/>
</dbReference>
<dbReference type="InterPro" id="IPR027268">
    <property type="entry name" value="Peptidase_M4/M1_CTD_sf"/>
</dbReference>
<dbReference type="PRINTS" id="PR00756">
    <property type="entry name" value="ALADIPTASE"/>
</dbReference>
<comment type="cofactor">
    <cofactor evidence="1">
        <name>Zn(2+)</name>
        <dbReference type="ChEBI" id="CHEBI:29105"/>
    </cofactor>
</comment>
<dbReference type="EMBL" id="JAWRVE010000027">
    <property type="protein sequence ID" value="KAL1873003.1"/>
    <property type="molecule type" value="Genomic_DNA"/>
</dbReference>
<proteinExistence type="inferred from homology"/>
<evidence type="ECO:0000256" key="8">
    <source>
        <dbReference type="ARBA" id="ARBA00023049"/>
    </source>
</evidence>
<evidence type="ECO:0000256" key="7">
    <source>
        <dbReference type="ARBA" id="ARBA00022833"/>
    </source>
</evidence>
<evidence type="ECO:0000256" key="2">
    <source>
        <dbReference type="ARBA" id="ARBA00010136"/>
    </source>
</evidence>
<dbReference type="Gene3D" id="1.10.390.10">
    <property type="entry name" value="Neutral Protease Domain 2"/>
    <property type="match status" value="1"/>
</dbReference>
<keyword evidence="13" id="KW-1185">Reference proteome</keyword>
<keyword evidence="5" id="KW-0479">Metal-binding</keyword>
<name>A0ABR3XAL7_9PEZI</name>
<dbReference type="Gene3D" id="2.60.40.1730">
    <property type="entry name" value="tricorn interacting facor f3 domain"/>
    <property type="match status" value="1"/>
</dbReference>
<dbReference type="Pfam" id="PF17900">
    <property type="entry name" value="Peptidase_M1_N"/>
    <property type="match status" value="1"/>
</dbReference>